<evidence type="ECO:0000259" key="1">
    <source>
        <dbReference type="Pfam" id="PF10551"/>
    </source>
</evidence>
<gene>
    <name evidence="2" type="ORF">g.59360</name>
</gene>
<evidence type="ECO:0000313" key="2">
    <source>
        <dbReference type="EMBL" id="MBY77508.1"/>
    </source>
</evidence>
<dbReference type="OrthoDB" id="6608722at2759"/>
<reference evidence="2" key="1">
    <citation type="submission" date="2018-04" db="EMBL/GenBank/DDBJ databases">
        <title>Transcriptome assembly of Sipha flava.</title>
        <authorList>
            <person name="Scully E.D."/>
            <person name="Geib S.M."/>
            <person name="Palmer N.A."/>
            <person name="Koch K."/>
            <person name="Bradshaw J."/>
            <person name="Heng-Moss T."/>
            <person name="Sarath G."/>
        </authorList>
    </citation>
    <scope>NUCLEOTIDE SEQUENCE</scope>
</reference>
<dbReference type="InterPro" id="IPR018289">
    <property type="entry name" value="MULE_transposase_dom"/>
</dbReference>
<name>A0A2S2QIG1_9HEMI</name>
<dbReference type="PANTHER" id="PTHR47160:SF10">
    <property type="entry name" value="MULE TRANSPOSASE DOMAIN-CONTAINING PROTEIN"/>
    <property type="match status" value="1"/>
</dbReference>
<proteinExistence type="predicted"/>
<organism evidence="2">
    <name type="scientific">Sipha flava</name>
    <name type="common">yellow sugarcane aphid</name>
    <dbReference type="NCBI Taxonomy" id="143950"/>
    <lineage>
        <taxon>Eukaryota</taxon>
        <taxon>Metazoa</taxon>
        <taxon>Ecdysozoa</taxon>
        <taxon>Arthropoda</taxon>
        <taxon>Hexapoda</taxon>
        <taxon>Insecta</taxon>
        <taxon>Pterygota</taxon>
        <taxon>Neoptera</taxon>
        <taxon>Paraneoptera</taxon>
        <taxon>Hemiptera</taxon>
        <taxon>Sternorrhyncha</taxon>
        <taxon>Aphidomorpha</taxon>
        <taxon>Aphidoidea</taxon>
        <taxon>Aphididae</taxon>
        <taxon>Sipha</taxon>
    </lineage>
</organism>
<accession>A0A2S2QIG1</accession>
<dbReference type="AlphaFoldDB" id="A0A2S2QIG1"/>
<sequence length="458" mass="53821">MEFSISEKNKKIVIIVIIECFKFRFQKLLRNDIQRWCCCIKSCKCFFKCENNFNIIEQSKEHNHPKPEQKLLNRQNISNSLKRKAIDDISSTPSKLLQVELKNNDVETITTSDVALIKRNIRYARTSVHPKLPNSLSELHDSLCVYEIKTNKLEKFLLVNDKPNGIVGFSMISNLEVLCKVQHIYIDGTFKSCPKFFMQVFTIHGLHNDNYVPLIYFLLQNKHTETYVQLFKHVLHHCDTNGFLFSPTYVHIDFESAIHSAVRHVLPTAQIKGCRFHLGQSWWRKIQSLGLTKVFKDYNSEKGQFLKYLFGLPFLHSDEVEECFQNDLQSILLIEDEQINKFIDYVFKTYITKDASFPPYLWAEFTPTTNRTTNSCEAFHSKLNNLFISSHPNIYNIIDVIKNIQSETYIKIRSNGQRKSRQIIEKENYIGEKMFEYNNKLLTRFEYVKAVSFKFLPV</sequence>
<dbReference type="Pfam" id="PF10551">
    <property type="entry name" value="MULE"/>
    <property type="match status" value="1"/>
</dbReference>
<protein>
    <recommendedName>
        <fullName evidence="1">MULE transposase domain-containing protein</fullName>
    </recommendedName>
</protein>
<dbReference type="EMBL" id="GGMS01008305">
    <property type="protein sequence ID" value="MBY77508.1"/>
    <property type="molecule type" value="Transcribed_RNA"/>
</dbReference>
<feature type="domain" description="MULE transposase" evidence="1">
    <location>
        <begin position="184"/>
        <end position="279"/>
    </location>
</feature>
<dbReference type="PANTHER" id="PTHR47160">
    <property type="entry name" value="PUTATIVE-RELATED"/>
    <property type="match status" value="1"/>
</dbReference>